<evidence type="ECO:0000256" key="3">
    <source>
        <dbReference type="ARBA" id="ARBA00023315"/>
    </source>
</evidence>
<dbReference type="EMBL" id="AP025516">
    <property type="protein sequence ID" value="BDD87083.1"/>
    <property type="molecule type" value="Genomic_DNA"/>
</dbReference>
<dbReference type="Gene3D" id="2.160.10.10">
    <property type="entry name" value="Hexapeptide repeat proteins"/>
    <property type="match status" value="2"/>
</dbReference>
<protein>
    <recommendedName>
        <fullName evidence="7">Acyltransferase</fullName>
    </recommendedName>
</protein>
<keyword evidence="4" id="KW-0812">Transmembrane</keyword>
<reference evidence="5 6" key="1">
    <citation type="submission" date="2022-01" db="EMBL/GenBank/DDBJ databases">
        <title>Desulfofustis limnae sp. nov., a novel mesophilic sulfate-reducing bacterium isolated from marsh soil.</title>
        <authorList>
            <person name="Watanabe M."/>
            <person name="Takahashi A."/>
            <person name="Kojima H."/>
            <person name="Fukui M."/>
        </authorList>
    </citation>
    <scope>NUCLEOTIDE SEQUENCE [LARGE SCALE GENOMIC DNA]</scope>
    <source>
        <strain evidence="5 6">PPLL</strain>
    </source>
</reference>
<dbReference type="InterPro" id="IPR001451">
    <property type="entry name" value="Hexapep"/>
</dbReference>
<dbReference type="PANTHER" id="PTHR23416:SF78">
    <property type="entry name" value="LIPOPOLYSACCHARIDE BIOSYNTHESIS O-ACETYL TRANSFERASE WBBJ-RELATED"/>
    <property type="match status" value="1"/>
</dbReference>
<feature type="transmembrane region" description="Helical" evidence="4">
    <location>
        <begin position="28"/>
        <end position="51"/>
    </location>
</feature>
<proteinExistence type="predicted"/>
<name>A0ABM7W7W9_9BACT</name>
<dbReference type="InterPro" id="IPR018357">
    <property type="entry name" value="Hexapep_transf_CS"/>
</dbReference>
<dbReference type="InterPro" id="IPR051159">
    <property type="entry name" value="Hexapeptide_acetyltransf"/>
</dbReference>
<dbReference type="PANTHER" id="PTHR23416">
    <property type="entry name" value="SIALIC ACID SYNTHASE-RELATED"/>
    <property type="match status" value="1"/>
</dbReference>
<keyword evidence="6" id="KW-1185">Reference proteome</keyword>
<accession>A0ABM7W7W9</accession>
<gene>
    <name evidence="5" type="ORF">DPPLL_14480</name>
</gene>
<evidence type="ECO:0008006" key="7">
    <source>
        <dbReference type="Google" id="ProtNLM"/>
    </source>
</evidence>
<keyword evidence="4" id="KW-0472">Membrane</keyword>
<dbReference type="Proteomes" id="UP000830055">
    <property type="component" value="Chromosome"/>
</dbReference>
<keyword evidence="2" id="KW-0677">Repeat</keyword>
<dbReference type="SUPFAM" id="SSF51161">
    <property type="entry name" value="Trimeric LpxA-like enzymes"/>
    <property type="match status" value="1"/>
</dbReference>
<evidence type="ECO:0000256" key="1">
    <source>
        <dbReference type="ARBA" id="ARBA00022679"/>
    </source>
</evidence>
<dbReference type="Pfam" id="PF00132">
    <property type="entry name" value="Hexapep"/>
    <property type="match status" value="1"/>
</dbReference>
<evidence type="ECO:0000313" key="6">
    <source>
        <dbReference type="Proteomes" id="UP000830055"/>
    </source>
</evidence>
<dbReference type="PROSITE" id="PS00101">
    <property type="entry name" value="HEXAPEP_TRANSFERASES"/>
    <property type="match status" value="1"/>
</dbReference>
<keyword evidence="3" id="KW-0012">Acyltransferase</keyword>
<keyword evidence="4" id="KW-1133">Transmembrane helix</keyword>
<dbReference type="RefSeq" id="WP_284154124.1">
    <property type="nucleotide sequence ID" value="NZ_AP025516.1"/>
</dbReference>
<dbReference type="InterPro" id="IPR011004">
    <property type="entry name" value="Trimer_LpxA-like_sf"/>
</dbReference>
<evidence type="ECO:0000313" key="5">
    <source>
        <dbReference type="EMBL" id="BDD87083.1"/>
    </source>
</evidence>
<sequence>MKKTHAAVTGEGSAWTKYLHVVVGSSSFLYFLYFEWCQLLAFIPGAVGMVLRKWFWPRLFAACGPGTVFGYGVVVRHPCRMRIGAKVVISEYCILDGRHSAQEVTIEIGDETILSNNVMLSCKDGFIKLGDRVGVNAQTVIQSTNHNPVQVNDDCVIGQRCLIIAGGTYDVGPRDELVRERPIKADGGVSVQNNVWLGANVTVLGGVVVGEGSVVGAGAVVTTSVPTFSVCMGVPARVVKERQ</sequence>
<evidence type="ECO:0000256" key="2">
    <source>
        <dbReference type="ARBA" id="ARBA00022737"/>
    </source>
</evidence>
<evidence type="ECO:0000256" key="4">
    <source>
        <dbReference type="SAM" id="Phobius"/>
    </source>
</evidence>
<keyword evidence="1" id="KW-0808">Transferase</keyword>
<organism evidence="5 6">
    <name type="scientific">Desulfofustis limnaeus</name>
    <dbReference type="NCBI Taxonomy" id="2740163"/>
    <lineage>
        <taxon>Bacteria</taxon>
        <taxon>Pseudomonadati</taxon>
        <taxon>Thermodesulfobacteriota</taxon>
        <taxon>Desulfobulbia</taxon>
        <taxon>Desulfobulbales</taxon>
        <taxon>Desulfocapsaceae</taxon>
        <taxon>Desulfofustis</taxon>
    </lineage>
</organism>